<dbReference type="RefSeq" id="WP_235056676.1">
    <property type="nucleotide sequence ID" value="NZ_JAKFHA010000028.1"/>
</dbReference>
<dbReference type="Pfam" id="PF05199">
    <property type="entry name" value="GMC_oxred_C"/>
    <property type="match status" value="1"/>
</dbReference>
<evidence type="ECO:0000256" key="1">
    <source>
        <dbReference type="ARBA" id="ARBA00001974"/>
    </source>
</evidence>
<dbReference type="GO" id="GO:0050660">
    <property type="term" value="F:flavin adenine dinucleotide binding"/>
    <property type="evidence" value="ECO:0007669"/>
    <property type="project" value="InterPro"/>
</dbReference>
<feature type="domain" description="Glucose-methanol-choline oxidoreductase N-terminal" evidence="6">
    <location>
        <begin position="262"/>
        <end position="276"/>
    </location>
</feature>
<keyword evidence="8" id="KW-1185">Reference proteome</keyword>
<evidence type="ECO:0000256" key="5">
    <source>
        <dbReference type="PIRSR" id="PIRSR000137-2"/>
    </source>
</evidence>
<dbReference type="AlphaFoldDB" id="A0AA41U7H4"/>
<dbReference type="PROSITE" id="PS00624">
    <property type="entry name" value="GMC_OXRED_2"/>
    <property type="match status" value="1"/>
</dbReference>
<dbReference type="InterPro" id="IPR007867">
    <property type="entry name" value="GMC_OxRtase_C"/>
</dbReference>
<dbReference type="PANTHER" id="PTHR11552">
    <property type="entry name" value="GLUCOSE-METHANOL-CHOLINE GMC OXIDOREDUCTASE"/>
    <property type="match status" value="1"/>
</dbReference>
<comment type="caution">
    <text evidence="7">The sequence shown here is derived from an EMBL/GenBank/DDBJ whole genome shotgun (WGS) entry which is preliminary data.</text>
</comment>
<organism evidence="7 8">
    <name type="scientific">Yinghuangia soli</name>
    <dbReference type="NCBI Taxonomy" id="2908204"/>
    <lineage>
        <taxon>Bacteria</taxon>
        <taxon>Bacillati</taxon>
        <taxon>Actinomycetota</taxon>
        <taxon>Actinomycetes</taxon>
        <taxon>Kitasatosporales</taxon>
        <taxon>Streptomycetaceae</taxon>
        <taxon>Yinghuangia</taxon>
    </lineage>
</organism>
<dbReference type="Gene3D" id="3.30.410.40">
    <property type="match status" value="1"/>
</dbReference>
<reference evidence="7" key="1">
    <citation type="submission" date="2022-01" db="EMBL/GenBank/DDBJ databases">
        <title>Genome-Based Taxonomic Classification of the Phylum Actinobacteria.</title>
        <authorList>
            <person name="Gao Y."/>
        </authorList>
    </citation>
    <scope>NUCLEOTIDE SEQUENCE</scope>
    <source>
        <strain evidence="7">KLBMP 8922</strain>
    </source>
</reference>
<dbReference type="SUPFAM" id="SSF54373">
    <property type="entry name" value="FAD-linked reductases, C-terminal domain"/>
    <property type="match status" value="1"/>
</dbReference>
<feature type="binding site" evidence="5">
    <location>
        <position position="443"/>
    </location>
    <ligand>
        <name>substrate</name>
    </ligand>
</feature>
<dbReference type="Pfam" id="PF00732">
    <property type="entry name" value="GMC_oxred_N"/>
    <property type="match status" value="1"/>
</dbReference>
<sequence>MGGPTEPGSVADVIVVGGGTSGAVLAARLSEDPDRRVLLLEQGPDDRHYDASVLRPAAAGDVWAGTPFARPYPMSAGADRTVQMVRGRVLGGTSAVNYLATMRGQPADYDAWAARGLDGWGWPDILATFRAMERDLDFGAGELHGSDGPLVVRRSPETEQTESHRAFQAGLRALDVPWTDDVNDPRTLPGVGIFPLTTSEDGTERLTVSRAYLTDEARARPNLTITTGVTAARIDVEDGRATRVITTSGASYTAAEIIVSCGATGSPALLQRSGIGPKALLDGLGIPVALDLPGVGENLQDHLGIALLYVHPDGTPLRGGPVQPVWVGRTPQSDTIDFHVLNLPIGEPGEHGTHFSVVPFLLDVTGRGRVAIAGPDPDAEPSVTMPALTDHDLARMDWLLNRIAELETTAPFTTLGAQRIHPTADLAAPNPAADLVGTGLISYGHLGGTCAMGPDGDPRAVLDARCRVRGIPNLRVVDASAMPVLPAGNTYLGCVMMAERAAALIAK</sequence>
<feature type="binding site" evidence="5">
    <location>
        <position position="89"/>
    </location>
    <ligand>
        <name>FAD</name>
        <dbReference type="ChEBI" id="CHEBI:57692"/>
    </ligand>
</feature>
<evidence type="ECO:0000256" key="2">
    <source>
        <dbReference type="ARBA" id="ARBA00010790"/>
    </source>
</evidence>
<keyword evidence="4 5" id="KW-0274">FAD</keyword>
<protein>
    <submittedName>
        <fullName evidence="7">GMC family oxidoreductase N-terminal domain-containing protein</fullName>
    </submittedName>
</protein>
<dbReference type="InterPro" id="IPR012132">
    <property type="entry name" value="GMC_OxRdtase"/>
</dbReference>
<dbReference type="SUPFAM" id="SSF51905">
    <property type="entry name" value="FAD/NAD(P)-binding domain"/>
    <property type="match status" value="1"/>
</dbReference>
<evidence type="ECO:0000313" key="8">
    <source>
        <dbReference type="Proteomes" id="UP001165378"/>
    </source>
</evidence>
<evidence type="ECO:0000259" key="6">
    <source>
        <dbReference type="PROSITE" id="PS00624"/>
    </source>
</evidence>
<dbReference type="EMBL" id="JAKFHA010000028">
    <property type="protein sequence ID" value="MCF2531959.1"/>
    <property type="molecule type" value="Genomic_DNA"/>
</dbReference>
<comment type="similarity">
    <text evidence="2">Belongs to the GMC oxidoreductase family.</text>
</comment>
<feature type="binding site" evidence="5">
    <location>
        <begin position="20"/>
        <end position="21"/>
    </location>
    <ligand>
        <name>FAD</name>
        <dbReference type="ChEBI" id="CHEBI:57692"/>
    </ligand>
</feature>
<dbReference type="PIRSF" id="PIRSF000137">
    <property type="entry name" value="Alcohol_oxidase"/>
    <property type="match status" value="1"/>
</dbReference>
<dbReference type="Gene3D" id="3.50.50.60">
    <property type="entry name" value="FAD/NAD(P)-binding domain"/>
    <property type="match status" value="1"/>
</dbReference>
<accession>A0AA41U7H4</accession>
<evidence type="ECO:0000313" key="7">
    <source>
        <dbReference type="EMBL" id="MCF2531959.1"/>
    </source>
</evidence>
<dbReference type="InterPro" id="IPR036188">
    <property type="entry name" value="FAD/NAD-bd_sf"/>
</dbReference>
<proteinExistence type="inferred from homology"/>
<dbReference type="InterPro" id="IPR000172">
    <property type="entry name" value="GMC_OxRdtase_N"/>
</dbReference>
<comment type="cofactor">
    <cofactor evidence="1 5">
        <name>FAD</name>
        <dbReference type="ChEBI" id="CHEBI:57692"/>
    </cofactor>
</comment>
<name>A0AA41U7H4_9ACTN</name>
<dbReference type="PANTHER" id="PTHR11552:SF147">
    <property type="entry name" value="CHOLINE DEHYDROGENASE, MITOCHONDRIAL"/>
    <property type="match status" value="1"/>
</dbReference>
<dbReference type="GO" id="GO:0016614">
    <property type="term" value="F:oxidoreductase activity, acting on CH-OH group of donors"/>
    <property type="evidence" value="ECO:0007669"/>
    <property type="project" value="InterPro"/>
</dbReference>
<evidence type="ECO:0000256" key="3">
    <source>
        <dbReference type="ARBA" id="ARBA00022630"/>
    </source>
</evidence>
<evidence type="ECO:0000256" key="4">
    <source>
        <dbReference type="ARBA" id="ARBA00022827"/>
    </source>
</evidence>
<feature type="binding site" evidence="5">
    <location>
        <position position="93"/>
    </location>
    <ligand>
        <name>FAD</name>
        <dbReference type="ChEBI" id="CHEBI:57692"/>
    </ligand>
</feature>
<keyword evidence="3" id="KW-0285">Flavoprotein</keyword>
<dbReference type="Proteomes" id="UP001165378">
    <property type="component" value="Unassembled WGS sequence"/>
</dbReference>
<gene>
    <name evidence="7" type="ORF">LZ495_32750</name>
</gene>